<dbReference type="AlphaFoldDB" id="I4VZ15"/>
<evidence type="ECO:0008006" key="4">
    <source>
        <dbReference type="Google" id="ProtNLM"/>
    </source>
</evidence>
<accession>I4VZ15</accession>
<reference evidence="2 3" key="1">
    <citation type="journal article" date="2012" name="J. Bacteriol.">
        <title>Genome sequences for six rhodanobacter strains, isolated from soils and the terrestrial subsurface, with variable denitrification capabilities.</title>
        <authorList>
            <person name="Kostka J.E."/>
            <person name="Green S.J."/>
            <person name="Rishishwar L."/>
            <person name="Prakash O."/>
            <person name="Katz L.S."/>
            <person name="Marino-Ramirez L."/>
            <person name="Jordan I.K."/>
            <person name="Munk C."/>
            <person name="Ivanova N."/>
            <person name="Mikhailova N."/>
            <person name="Watson D.B."/>
            <person name="Brown S.D."/>
            <person name="Palumbo A.V."/>
            <person name="Brooks S.C."/>
        </authorList>
    </citation>
    <scope>NUCLEOTIDE SEQUENCE [LARGE SCALE GENOMIC DNA]</scope>
    <source>
        <strain evidence="2 3">B39</strain>
    </source>
</reference>
<keyword evidence="1" id="KW-0812">Transmembrane</keyword>
<evidence type="ECO:0000313" key="2">
    <source>
        <dbReference type="EMBL" id="EIL92456.1"/>
    </source>
</evidence>
<sequence>MTMQNPYQAPQAAVAEPFVAEAGIEQVASAQKLIIYAILGYFAAVALQGVLGLFAALLLVLVVCAALVGTFKLCTGMGFSMASRVILLVLMFVPLVSLIVLLVLNAKATARLRAAGYHVGLLGARR</sequence>
<dbReference type="OrthoDB" id="6058478at2"/>
<evidence type="ECO:0000256" key="1">
    <source>
        <dbReference type="SAM" id="Phobius"/>
    </source>
</evidence>
<protein>
    <recommendedName>
        <fullName evidence="4">Transmembrane protein</fullName>
    </recommendedName>
</protein>
<keyword evidence="1" id="KW-0472">Membrane</keyword>
<organism evidence="2 3">
    <name type="scientific">Rhodanobacter spathiphylli B39</name>
    <dbReference type="NCBI Taxonomy" id="1163407"/>
    <lineage>
        <taxon>Bacteria</taxon>
        <taxon>Pseudomonadati</taxon>
        <taxon>Pseudomonadota</taxon>
        <taxon>Gammaproteobacteria</taxon>
        <taxon>Lysobacterales</taxon>
        <taxon>Rhodanobacteraceae</taxon>
        <taxon>Rhodanobacter</taxon>
    </lineage>
</organism>
<comment type="caution">
    <text evidence="2">The sequence shown here is derived from an EMBL/GenBank/DDBJ whole genome shotgun (WGS) entry which is preliminary data.</text>
</comment>
<dbReference type="PATRIC" id="fig|1163407.3.peg.2264"/>
<dbReference type="EMBL" id="AJXT01000033">
    <property type="protein sequence ID" value="EIL92456.1"/>
    <property type="molecule type" value="Genomic_DNA"/>
</dbReference>
<keyword evidence="3" id="KW-1185">Reference proteome</keyword>
<keyword evidence="1" id="KW-1133">Transmembrane helix</keyword>
<dbReference type="eggNOG" id="COG1266">
    <property type="taxonomic scope" value="Bacteria"/>
</dbReference>
<gene>
    <name evidence="2" type="ORF">UU7_11280</name>
</gene>
<proteinExistence type="predicted"/>
<evidence type="ECO:0000313" key="3">
    <source>
        <dbReference type="Proteomes" id="UP000003226"/>
    </source>
</evidence>
<feature type="transmembrane region" description="Helical" evidence="1">
    <location>
        <begin position="38"/>
        <end position="69"/>
    </location>
</feature>
<dbReference type="Proteomes" id="UP000003226">
    <property type="component" value="Unassembled WGS sequence"/>
</dbReference>
<name>I4VZ15_9GAMM</name>
<feature type="transmembrane region" description="Helical" evidence="1">
    <location>
        <begin position="81"/>
        <end position="104"/>
    </location>
</feature>